<gene>
    <name evidence="1" type="ORF">MLD38_028627</name>
</gene>
<comment type="caution">
    <text evidence="1">The sequence shown here is derived from an EMBL/GenBank/DDBJ whole genome shotgun (WGS) entry which is preliminary data.</text>
</comment>
<evidence type="ECO:0000313" key="1">
    <source>
        <dbReference type="EMBL" id="KAI4330329.1"/>
    </source>
</evidence>
<reference evidence="2" key="1">
    <citation type="journal article" date="2023" name="Front. Plant Sci.">
        <title>Chromosomal-level genome assembly of Melastoma candidum provides insights into trichome evolution.</title>
        <authorList>
            <person name="Zhong Y."/>
            <person name="Wu W."/>
            <person name="Sun C."/>
            <person name="Zou P."/>
            <person name="Liu Y."/>
            <person name="Dai S."/>
            <person name="Zhou R."/>
        </authorList>
    </citation>
    <scope>NUCLEOTIDE SEQUENCE [LARGE SCALE GENOMIC DNA]</scope>
</reference>
<proteinExistence type="predicted"/>
<keyword evidence="2" id="KW-1185">Reference proteome</keyword>
<name>A0ACB9N1I8_9MYRT</name>
<accession>A0ACB9N1I8</accession>
<protein>
    <submittedName>
        <fullName evidence="1">Uncharacterized protein</fullName>
    </submittedName>
</protein>
<evidence type="ECO:0000313" key="2">
    <source>
        <dbReference type="Proteomes" id="UP001057402"/>
    </source>
</evidence>
<dbReference type="Proteomes" id="UP001057402">
    <property type="component" value="Chromosome 8"/>
</dbReference>
<sequence length="162" mass="17550">MRSYSRTLLTSSAAKNWTVSAASCGVDKGNSCAGVGSYLTVTVSPVTLPEGLAYGIPRNNVKRLFLLLQVRLYTARGIFEELESPPCNLWDRERPQAAAPRVPSFFSSSSSSSKPSLAKQWECSGSPPTTESNQRPSLHFPSLPGLCVISNGRWLRATLDIS</sequence>
<organism evidence="1 2">
    <name type="scientific">Melastoma candidum</name>
    <dbReference type="NCBI Taxonomy" id="119954"/>
    <lineage>
        <taxon>Eukaryota</taxon>
        <taxon>Viridiplantae</taxon>
        <taxon>Streptophyta</taxon>
        <taxon>Embryophyta</taxon>
        <taxon>Tracheophyta</taxon>
        <taxon>Spermatophyta</taxon>
        <taxon>Magnoliopsida</taxon>
        <taxon>eudicotyledons</taxon>
        <taxon>Gunneridae</taxon>
        <taxon>Pentapetalae</taxon>
        <taxon>rosids</taxon>
        <taxon>malvids</taxon>
        <taxon>Myrtales</taxon>
        <taxon>Melastomataceae</taxon>
        <taxon>Melastomatoideae</taxon>
        <taxon>Melastomateae</taxon>
        <taxon>Melastoma</taxon>
    </lineage>
</organism>
<dbReference type="EMBL" id="CM042887">
    <property type="protein sequence ID" value="KAI4330329.1"/>
    <property type="molecule type" value="Genomic_DNA"/>
</dbReference>